<gene>
    <name evidence="1" type="ORF">DDW44_30565</name>
</gene>
<reference evidence="1 2" key="1">
    <citation type="submission" date="2018-05" db="EMBL/GenBank/DDBJ databases">
        <title>Complete genome sequence of sponge-derived Streptomyces sp. HNM0039.</title>
        <authorList>
            <person name="Huang X."/>
            <person name="Zhou S."/>
        </authorList>
    </citation>
    <scope>NUCLEOTIDE SEQUENCE [LARGE SCALE GENOMIC DNA]</scope>
    <source>
        <strain evidence="1 2">HNM0039</strain>
    </source>
</reference>
<dbReference type="KEGG" id="stir:DDW44_30565"/>
<dbReference type="Proteomes" id="UP000244900">
    <property type="component" value="Chromosome"/>
</dbReference>
<keyword evidence="2" id="KW-1185">Reference proteome</keyword>
<proteinExistence type="predicted"/>
<dbReference type="RefSeq" id="WP_108908531.1">
    <property type="nucleotide sequence ID" value="NZ_CP029188.1"/>
</dbReference>
<protein>
    <submittedName>
        <fullName evidence="1">Uncharacterized protein</fullName>
    </submittedName>
</protein>
<name>A0A2S1T1W7_9ACTN</name>
<sequence length="126" mass="14280">MTRPSGETDVDLMALYLSGWYKGPLDVVFHEDVEDRIFQTREVNARRHMSVDDALRESFDVVAAEFGIDRERLEAARGALSRYRFDLLPSDPDHPDALHDIDQFGIPLTNRDIAEIYAGEVPDGSD</sequence>
<evidence type="ECO:0000313" key="2">
    <source>
        <dbReference type="Proteomes" id="UP000244900"/>
    </source>
</evidence>
<accession>A0A2S1T1W7</accession>
<evidence type="ECO:0000313" key="1">
    <source>
        <dbReference type="EMBL" id="AWI32663.1"/>
    </source>
</evidence>
<dbReference type="EMBL" id="CP029188">
    <property type="protein sequence ID" value="AWI32663.1"/>
    <property type="molecule type" value="Genomic_DNA"/>
</dbReference>
<organism evidence="1 2">
    <name type="scientific">Streptomyces tirandamycinicus</name>
    <dbReference type="NCBI Taxonomy" id="2174846"/>
    <lineage>
        <taxon>Bacteria</taxon>
        <taxon>Bacillati</taxon>
        <taxon>Actinomycetota</taxon>
        <taxon>Actinomycetes</taxon>
        <taxon>Kitasatosporales</taxon>
        <taxon>Streptomycetaceae</taxon>
        <taxon>Streptomyces</taxon>
    </lineage>
</organism>
<dbReference type="AlphaFoldDB" id="A0A2S1T1W7"/>